<name>A0A6A2WPH1_HIBSY</name>
<evidence type="ECO:0000313" key="3">
    <source>
        <dbReference type="Proteomes" id="UP000436088"/>
    </source>
</evidence>
<reference evidence="2" key="1">
    <citation type="submission" date="2019-09" db="EMBL/GenBank/DDBJ databases">
        <title>Draft genome information of white flower Hibiscus syriacus.</title>
        <authorList>
            <person name="Kim Y.-M."/>
        </authorList>
    </citation>
    <scope>NUCLEOTIDE SEQUENCE [LARGE SCALE GENOMIC DNA]</scope>
    <source>
        <strain evidence="2">YM2019G1</strain>
    </source>
</reference>
<dbReference type="Proteomes" id="UP000436088">
    <property type="component" value="Unassembled WGS sequence"/>
</dbReference>
<dbReference type="AlphaFoldDB" id="A0A6A2WPH1"/>
<gene>
    <name evidence="2" type="ORF">F3Y22_tig00113725pilonHSYRG01693</name>
</gene>
<organism evidence="2 3">
    <name type="scientific">Hibiscus syriacus</name>
    <name type="common">Rose of Sharon</name>
    <dbReference type="NCBI Taxonomy" id="106335"/>
    <lineage>
        <taxon>Eukaryota</taxon>
        <taxon>Viridiplantae</taxon>
        <taxon>Streptophyta</taxon>
        <taxon>Embryophyta</taxon>
        <taxon>Tracheophyta</taxon>
        <taxon>Spermatophyta</taxon>
        <taxon>Magnoliopsida</taxon>
        <taxon>eudicotyledons</taxon>
        <taxon>Gunneridae</taxon>
        <taxon>Pentapetalae</taxon>
        <taxon>rosids</taxon>
        <taxon>malvids</taxon>
        <taxon>Malvales</taxon>
        <taxon>Malvaceae</taxon>
        <taxon>Malvoideae</taxon>
        <taxon>Hibiscus</taxon>
    </lineage>
</organism>
<sequence length="530" mass="59506">MSSQVVSIIIVIHIAFLLFKGIIVISSNFGSGITSGSDARWSPDRPKLTQNRTAIGVFLSKLYCAPPVVWRLIRGRELRGFGRGGSPVQLGRVVTLTGGRSKKNFKGKATGILGDFSLNSRWTTTILGDLWVSRGSQSMASSEDATACSKDVATATGDAPFIIAHKKASLTRLKSGSERVSVSIEIYNQGFSGALLSHPFELEAKKQGMFYGAPAVITFRIPTKAALQEAYSTEILPLDVLERSPEKFEWVRNDVLEKWKSMTDAENEPYLTRIKRVNSLIEHLKENEQLNVLKEMGYGSLIGVRDRPIRRELCRSLVEQFDVQQYMVKYGDYSFPLGVSCAAAVLGVENKGKSVVEVNKTSNWKALASKYDLKHNVTYAELEEEIKSGSYEGDDLKARVLLYLVGIFLCSMGDTSKSKDNMKLICDEGLKGKFNWAEYVHSRLIESIINFQKGHQRYFKGCIAILEVALFDFWTDSNSMPAYERTRVACIYAWGKEEMMRVMVKLILDRPTKQEREAVEEEEKEEEMIL</sequence>
<protein>
    <submittedName>
        <fullName evidence="2">GEM-like protein 5-like</fullName>
    </submittedName>
</protein>
<keyword evidence="3" id="KW-1185">Reference proteome</keyword>
<keyword evidence="1" id="KW-0812">Transmembrane</keyword>
<evidence type="ECO:0000313" key="2">
    <source>
        <dbReference type="EMBL" id="KAE8661661.1"/>
    </source>
</evidence>
<dbReference type="PANTHER" id="PTHR12861">
    <property type="entry name" value="TRANSLOCON-ASSOCIATED PROTEIN, BETA SUBUNIT PRECURSOR TRAP-BETA SIGNAL SEQUENCE RECEPTOR BETA SUBUNIT"/>
    <property type="match status" value="1"/>
</dbReference>
<keyword evidence="1" id="KW-1133">Transmembrane helix</keyword>
<dbReference type="GO" id="GO:0005783">
    <property type="term" value="C:endoplasmic reticulum"/>
    <property type="evidence" value="ECO:0007669"/>
    <property type="project" value="TreeGrafter"/>
</dbReference>
<accession>A0A6A2WPH1</accession>
<feature type="transmembrane region" description="Helical" evidence="1">
    <location>
        <begin position="6"/>
        <end position="25"/>
    </location>
</feature>
<evidence type="ECO:0000256" key="1">
    <source>
        <dbReference type="SAM" id="Phobius"/>
    </source>
</evidence>
<dbReference type="Pfam" id="PF05753">
    <property type="entry name" value="TRAP_beta"/>
    <property type="match status" value="1"/>
</dbReference>
<dbReference type="EMBL" id="VEPZ02001720">
    <property type="protein sequence ID" value="KAE8661661.1"/>
    <property type="molecule type" value="Genomic_DNA"/>
</dbReference>
<keyword evidence="1" id="KW-0472">Membrane</keyword>
<proteinExistence type="predicted"/>
<dbReference type="PANTHER" id="PTHR12861:SF3">
    <property type="entry name" value="TRANSLOCON-ASSOCIATED PROTEIN SUBUNIT BETA"/>
    <property type="match status" value="1"/>
</dbReference>
<comment type="caution">
    <text evidence="2">The sequence shown here is derived from an EMBL/GenBank/DDBJ whole genome shotgun (WGS) entry which is preliminary data.</text>
</comment>